<dbReference type="Gene3D" id="3.40.50.150">
    <property type="entry name" value="Vaccinia Virus protein VP39"/>
    <property type="match status" value="1"/>
</dbReference>
<evidence type="ECO:0000256" key="2">
    <source>
        <dbReference type="ARBA" id="ARBA00022679"/>
    </source>
</evidence>
<dbReference type="Pfam" id="PF13649">
    <property type="entry name" value="Methyltransf_25"/>
    <property type="match status" value="1"/>
</dbReference>
<dbReference type="Proteomes" id="UP000660454">
    <property type="component" value="Unassembled WGS sequence"/>
</dbReference>
<sequence length="266" mass="28845">MPTSVSENEPHKARGMAESFGVDVERYDRTRPPYPDAMVERIVAASPGSDVLDVGCGTGIAARQFRAAGCTVLGVEPDARMADFARRDGLEVEVATFEAWDPAGRTFDAVVAGTAWHWVDPVAGAAKAAETLRPGGRLALFWHVFEPPPAVAEAHATVYRRVMPGFPSQGRPAWPALDGYRPLLTKAADGIRDTGAFGDPEEWRYDWQRFYTRDEWLDQMPTSGALTRVPPDTLSEMLSEVGAAIDAMGGGFTMSYVTVVVTAARL</sequence>
<reference evidence="4 5" key="1">
    <citation type="submission" date="2021-01" db="EMBL/GenBank/DDBJ databases">
        <title>Whole genome shotgun sequence of Microbispora siamensis NBRC 104113.</title>
        <authorList>
            <person name="Komaki H."/>
            <person name="Tamura T."/>
        </authorList>
    </citation>
    <scope>NUCLEOTIDE SEQUENCE [LARGE SCALE GENOMIC DNA]</scope>
    <source>
        <strain evidence="4 5">NBRC 104113</strain>
    </source>
</reference>
<gene>
    <name evidence="4" type="ORF">Msi02_51510</name>
</gene>
<dbReference type="CDD" id="cd02440">
    <property type="entry name" value="AdoMet_MTases"/>
    <property type="match status" value="1"/>
</dbReference>
<dbReference type="SUPFAM" id="SSF53335">
    <property type="entry name" value="S-adenosyl-L-methionine-dependent methyltransferases"/>
    <property type="match status" value="1"/>
</dbReference>
<keyword evidence="1 4" id="KW-0489">Methyltransferase</keyword>
<dbReference type="InterPro" id="IPR029063">
    <property type="entry name" value="SAM-dependent_MTases_sf"/>
</dbReference>
<proteinExistence type="predicted"/>
<accession>A0ABQ4GSK3</accession>
<evidence type="ECO:0000313" key="5">
    <source>
        <dbReference type="Proteomes" id="UP000660454"/>
    </source>
</evidence>
<name>A0ABQ4GSK3_9ACTN</name>
<feature type="domain" description="Methyltransferase" evidence="3">
    <location>
        <begin position="51"/>
        <end position="136"/>
    </location>
</feature>
<dbReference type="GO" id="GO:0032259">
    <property type="term" value="P:methylation"/>
    <property type="evidence" value="ECO:0007669"/>
    <property type="project" value="UniProtKB-KW"/>
</dbReference>
<protein>
    <submittedName>
        <fullName evidence="4">Methyltransferase type 11</fullName>
    </submittedName>
</protein>
<dbReference type="PANTHER" id="PTHR44942:SF4">
    <property type="entry name" value="METHYLTRANSFERASE TYPE 11 DOMAIN-CONTAINING PROTEIN"/>
    <property type="match status" value="1"/>
</dbReference>
<dbReference type="GO" id="GO:0008168">
    <property type="term" value="F:methyltransferase activity"/>
    <property type="evidence" value="ECO:0007669"/>
    <property type="project" value="UniProtKB-KW"/>
</dbReference>
<evidence type="ECO:0000256" key="1">
    <source>
        <dbReference type="ARBA" id="ARBA00022603"/>
    </source>
</evidence>
<evidence type="ECO:0000313" key="4">
    <source>
        <dbReference type="EMBL" id="GIH64334.1"/>
    </source>
</evidence>
<comment type="caution">
    <text evidence="4">The sequence shown here is derived from an EMBL/GenBank/DDBJ whole genome shotgun (WGS) entry which is preliminary data.</text>
</comment>
<evidence type="ECO:0000259" key="3">
    <source>
        <dbReference type="Pfam" id="PF13649"/>
    </source>
</evidence>
<organism evidence="4 5">
    <name type="scientific">Microbispora siamensis</name>
    <dbReference type="NCBI Taxonomy" id="564413"/>
    <lineage>
        <taxon>Bacteria</taxon>
        <taxon>Bacillati</taxon>
        <taxon>Actinomycetota</taxon>
        <taxon>Actinomycetes</taxon>
        <taxon>Streptosporangiales</taxon>
        <taxon>Streptosporangiaceae</taxon>
        <taxon>Microbispora</taxon>
    </lineage>
</organism>
<dbReference type="EMBL" id="BOOF01000031">
    <property type="protein sequence ID" value="GIH64334.1"/>
    <property type="molecule type" value="Genomic_DNA"/>
</dbReference>
<dbReference type="RefSeq" id="WP_239108694.1">
    <property type="nucleotide sequence ID" value="NZ_BOOF01000031.1"/>
</dbReference>
<dbReference type="InterPro" id="IPR051052">
    <property type="entry name" value="Diverse_substrate_MTase"/>
</dbReference>
<dbReference type="InterPro" id="IPR041698">
    <property type="entry name" value="Methyltransf_25"/>
</dbReference>
<dbReference type="PANTHER" id="PTHR44942">
    <property type="entry name" value="METHYLTRANSF_11 DOMAIN-CONTAINING PROTEIN"/>
    <property type="match status" value="1"/>
</dbReference>
<keyword evidence="5" id="KW-1185">Reference proteome</keyword>
<keyword evidence="2" id="KW-0808">Transferase</keyword>